<keyword evidence="2" id="KW-1185">Reference proteome</keyword>
<evidence type="ECO:0000313" key="1">
    <source>
        <dbReference type="EMBL" id="SJL07825.1"/>
    </source>
</evidence>
<organism evidence="1 2">
    <name type="scientific">Armillaria ostoyae</name>
    <name type="common">Armillaria root rot fungus</name>
    <dbReference type="NCBI Taxonomy" id="47428"/>
    <lineage>
        <taxon>Eukaryota</taxon>
        <taxon>Fungi</taxon>
        <taxon>Dikarya</taxon>
        <taxon>Basidiomycota</taxon>
        <taxon>Agaricomycotina</taxon>
        <taxon>Agaricomycetes</taxon>
        <taxon>Agaricomycetidae</taxon>
        <taxon>Agaricales</taxon>
        <taxon>Marasmiineae</taxon>
        <taxon>Physalacriaceae</taxon>
        <taxon>Armillaria</taxon>
    </lineage>
</organism>
<dbReference type="AlphaFoldDB" id="A0A284RGE1"/>
<dbReference type="OrthoDB" id="10492807at2759"/>
<name>A0A284RGE1_ARMOS</name>
<evidence type="ECO:0000313" key="2">
    <source>
        <dbReference type="Proteomes" id="UP000219338"/>
    </source>
</evidence>
<gene>
    <name evidence="1" type="ORF">ARMOST_11177</name>
</gene>
<sequence>MQCDIESADGKAMIHRIIPHRRRCDCFICLRLCLNRTNSPTRTLDHEDSNIVLTMRWKSNGPVLHCLPYLPDVVPKTPVPVVRATLIVCVFSCLGHPVEYRHTHISIC</sequence>
<dbReference type="Proteomes" id="UP000219338">
    <property type="component" value="Unassembled WGS sequence"/>
</dbReference>
<protein>
    <submittedName>
        <fullName evidence="1">Uncharacterized protein</fullName>
    </submittedName>
</protein>
<dbReference type="EMBL" id="FUEG01000008">
    <property type="protein sequence ID" value="SJL07825.1"/>
    <property type="molecule type" value="Genomic_DNA"/>
</dbReference>
<proteinExistence type="predicted"/>
<reference evidence="2" key="1">
    <citation type="journal article" date="2017" name="Nat. Ecol. Evol.">
        <title>Genome expansion and lineage-specific genetic innovations in the forest pathogenic fungi Armillaria.</title>
        <authorList>
            <person name="Sipos G."/>
            <person name="Prasanna A.N."/>
            <person name="Walter M.C."/>
            <person name="O'Connor E."/>
            <person name="Balint B."/>
            <person name="Krizsan K."/>
            <person name="Kiss B."/>
            <person name="Hess J."/>
            <person name="Varga T."/>
            <person name="Slot J."/>
            <person name="Riley R."/>
            <person name="Boka B."/>
            <person name="Rigling D."/>
            <person name="Barry K."/>
            <person name="Lee J."/>
            <person name="Mihaltcheva S."/>
            <person name="LaButti K."/>
            <person name="Lipzen A."/>
            <person name="Waldron R."/>
            <person name="Moloney N.M."/>
            <person name="Sperisen C."/>
            <person name="Kredics L."/>
            <person name="Vagvoelgyi C."/>
            <person name="Patrignani A."/>
            <person name="Fitzpatrick D."/>
            <person name="Nagy I."/>
            <person name="Doyle S."/>
            <person name="Anderson J.B."/>
            <person name="Grigoriev I.V."/>
            <person name="Gueldener U."/>
            <person name="Muensterkoetter M."/>
            <person name="Nagy L.G."/>
        </authorList>
    </citation>
    <scope>NUCLEOTIDE SEQUENCE [LARGE SCALE GENOMIC DNA]</scope>
    <source>
        <strain evidence="2">C18/9</strain>
    </source>
</reference>
<accession>A0A284RGE1</accession>